<organism evidence="1 2">
    <name type="scientific">Roseicitreum antarcticum</name>
    <dbReference type="NCBI Taxonomy" id="564137"/>
    <lineage>
        <taxon>Bacteria</taxon>
        <taxon>Pseudomonadati</taxon>
        <taxon>Pseudomonadota</taxon>
        <taxon>Alphaproteobacteria</taxon>
        <taxon>Rhodobacterales</taxon>
        <taxon>Paracoccaceae</taxon>
        <taxon>Roseicitreum</taxon>
    </lineage>
</organism>
<gene>
    <name evidence="1" type="ORF">SAMN04488238_1582</name>
</gene>
<keyword evidence="2" id="KW-1185">Reference proteome</keyword>
<dbReference type="STRING" id="564137.SAMN04488238_1582"/>
<dbReference type="AlphaFoldDB" id="A0A1H3G0X9"/>
<name>A0A1H3G0X9_9RHOB</name>
<evidence type="ECO:0000313" key="1">
    <source>
        <dbReference type="EMBL" id="SDX97002.1"/>
    </source>
</evidence>
<reference evidence="1 2" key="1">
    <citation type="submission" date="2016-10" db="EMBL/GenBank/DDBJ databases">
        <authorList>
            <person name="de Groot N.N."/>
        </authorList>
    </citation>
    <scope>NUCLEOTIDE SEQUENCE [LARGE SCALE GENOMIC DNA]</scope>
    <source>
        <strain evidence="1 2">CGMCC 1.8894</strain>
    </source>
</reference>
<dbReference type="OrthoDB" id="10013883at2"/>
<sequence>MQTTNDQVLAWLDTFSPIASMKENPEALAREMETIAGVFTRETSGPGTIDKTFQHIKMTNTSRAWPTAAQVYEALREVKREKTGEKVIGSQTGDRFKLDAINRSKLENEVIPTAKRWLGQFPGLRKHAISVLLYWNEPLIDDNGKEYEPSGKLKKTDRRKMYA</sequence>
<dbReference type="EMBL" id="FNOM01000058">
    <property type="protein sequence ID" value="SDX97002.1"/>
    <property type="molecule type" value="Genomic_DNA"/>
</dbReference>
<protein>
    <submittedName>
        <fullName evidence="1">Uncharacterized protein</fullName>
    </submittedName>
</protein>
<dbReference type="Proteomes" id="UP000198539">
    <property type="component" value="Unassembled WGS sequence"/>
</dbReference>
<proteinExistence type="predicted"/>
<evidence type="ECO:0000313" key="2">
    <source>
        <dbReference type="Proteomes" id="UP000198539"/>
    </source>
</evidence>
<accession>A0A1H3G0X9</accession>
<dbReference type="RefSeq" id="WP_092892986.1">
    <property type="nucleotide sequence ID" value="NZ_FNOM01000058.1"/>
</dbReference>